<accession>A0ACB5T6U5</accession>
<dbReference type="Proteomes" id="UP001165064">
    <property type="component" value="Unassembled WGS sequence"/>
</dbReference>
<gene>
    <name evidence="1" type="ORF">Amon02_000571900</name>
</gene>
<comment type="caution">
    <text evidence="1">The sequence shown here is derived from an EMBL/GenBank/DDBJ whole genome shotgun (WGS) entry which is preliminary data.</text>
</comment>
<protein>
    <submittedName>
        <fullName evidence="1">Unnamed protein product</fullName>
    </submittedName>
</protein>
<dbReference type="EMBL" id="BSXS01004298">
    <property type="protein sequence ID" value="GME82733.1"/>
    <property type="molecule type" value="Genomic_DNA"/>
</dbReference>
<evidence type="ECO:0000313" key="2">
    <source>
        <dbReference type="Proteomes" id="UP001165064"/>
    </source>
</evidence>
<proteinExistence type="predicted"/>
<evidence type="ECO:0000313" key="1">
    <source>
        <dbReference type="EMBL" id="GME82733.1"/>
    </source>
</evidence>
<keyword evidence="2" id="KW-1185">Reference proteome</keyword>
<reference evidence="1" key="1">
    <citation type="submission" date="2023-04" db="EMBL/GenBank/DDBJ databases">
        <title>Ambrosiozyma monospora NBRC 10751.</title>
        <authorList>
            <person name="Ichikawa N."/>
            <person name="Sato H."/>
            <person name="Tonouchi N."/>
        </authorList>
    </citation>
    <scope>NUCLEOTIDE SEQUENCE</scope>
    <source>
        <strain evidence="1">NBRC 10751</strain>
    </source>
</reference>
<name>A0ACB5T6U5_AMBMO</name>
<organism evidence="1 2">
    <name type="scientific">Ambrosiozyma monospora</name>
    <name type="common">Yeast</name>
    <name type="synonym">Endomycopsis monosporus</name>
    <dbReference type="NCBI Taxonomy" id="43982"/>
    <lineage>
        <taxon>Eukaryota</taxon>
        <taxon>Fungi</taxon>
        <taxon>Dikarya</taxon>
        <taxon>Ascomycota</taxon>
        <taxon>Saccharomycotina</taxon>
        <taxon>Pichiomycetes</taxon>
        <taxon>Pichiales</taxon>
        <taxon>Pichiaceae</taxon>
        <taxon>Ambrosiozyma</taxon>
    </lineage>
</organism>
<sequence length="139" mass="16171">MRVRIQKLGDRCSSTYIPRENLNTIAQYVSEPSLAEERDLTAKSMLHGLIYEIHTTEEIIELDNVPGLKVTFEKILTELHEWYTKEMAPQFLPDDDHFITISVDPTVGIYAIRWSRQVQRQDGNFSKRDVQYVVEEPSS</sequence>